<dbReference type="InterPro" id="IPR041546">
    <property type="entry name" value="ClpA/ClpB_AAA_lid"/>
</dbReference>
<dbReference type="SUPFAM" id="SSF52540">
    <property type="entry name" value="P-loop containing nucleoside triphosphate hydrolases"/>
    <property type="match status" value="2"/>
</dbReference>
<feature type="domain" description="Clp R" evidence="8">
    <location>
        <begin position="8"/>
        <end position="149"/>
    </location>
</feature>
<dbReference type="EMBL" id="QRAP01000010">
    <property type="protein sequence ID" value="RDK86808.1"/>
    <property type="molecule type" value="Genomic_DNA"/>
</dbReference>
<keyword evidence="2 5" id="KW-0677">Repeat</keyword>
<dbReference type="Proteomes" id="UP000254848">
    <property type="component" value="Unassembled WGS sequence"/>
</dbReference>
<evidence type="ECO:0000256" key="1">
    <source>
        <dbReference type="ARBA" id="ARBA00008675"/>
    </source>
</evidence>
<dbReference type="Pfam" id="PF17871">
    <property type="entry name" value="AAA_lid_9"/>
    <property type="match status" value="1"/>
</dbReference>
<evidence type="ECO:0000313" key="10">
    <source>
        <dbReference type="Proteomes" id="UP000254848"/>
    </source>
</evidence>
<keyword evidence="3" id="KW-0547">Nucleotide-binding</keyword>
<dbReference type="GO" id="GO:0016887">
    <property type="term" value="F:ATP hydrolysis activity"/>
    <property type="evidence" value="ECO:0007669"/>
    <property type="project" value="InterPro"/>
</dbReference>
<dbReference type="GO" id="GO:0005737">
    <property type="term" value="C:cytoplasm"/>
    <property type="evidence" value="ECO:0007669"/>
    <property type="project" value="TreeGrafter"/>
</dbReference>
<keyword evidence="6" id="KW-0175">Coiled coil</keyword>
<organism evidence="9 10">
    <name type="scientific">Enterobacillus tribolii</name>
    <dbReference type="NCBI Taxonomy" id="1487935"/>
    <lineage>
        <taxon>Bacteria</taxon>
        <taxon>Pseudomonadati</taxon>
        <taxon>Pseudomonadota</taxon>
        <taxon>Gammaproteobacteria</taxon>
        <taxon>Enterobacterales</taxon>
        <taxon>Hafniaceae</taxon>
        <taxon>Enterobacillus</taxon>
    </lineage>
</organism>
<comment type="similarity">
    <text evidence="1">Belongs to the ClpA/ClpB family.</text>
</comment>
<dbReference type="Pfam" id="PF02861">
    <property type="entry name" value="Clp_N"/>
    <property type="match status" value="1"/>
</dbReference>
<keyword evidence="10" id="KW-1185">Reference proteome</keyword>
<dbReference type="InterPro" id="IPR004176">
    <property type="entry name" value="Clp_R_N"/>
</dbReference>
<dbReference type="InterPro" id="IPR017729">
    <property type="entry name" value="ATPase_T6SS_ClpV1"/>
</dbReference>
<comment type="caution">
    <text evidence="9">The sequence shown here is derived from an EMBL/GenBank/DDBJ whole genome shotgun (WGS) entry which is preliminary data.</text>
</comment>
<dbReference type="NCBIfam" id="TIGR03345">
    <property type="entry name" value="VI_ClpV1"/>
    <property type="match status" value="1"/>
</dbReference>
<dbReference type="RefSeq" id="WP_115459948.1">
    <property type="nucleotide sequence ID" value="NZ_QRAP01000010.1"/>
</dbReference>
<dbReference type="AlphaFoldDB" id="A0A370QEK9"/>
<evidence type="ECO:0000256" key="3">
    <source>
        <dbReference type="ARBA" id="ARBA00022741"/>
    </source>
</evidence>
<dbReference type="PANTHER" id="PTHR11638:SF184">
    <property type="entry name" value="ATPASE WITH CHAPERONE ACTIVITY"/>
    <property type="match status" value="1"/>
</dbReference>
<gene>
    <name evidence="9" type="ORF">C8D90_11082</name>
</gene>
<evidence type="ECO:0000256" key="5">
    <source>
        <dbReference type="PROSITE-ProRule" id="PRU01251"/>
    </source>
</evidence>
<evidence type="ECO:0000256" key="6">
    <source>
        <dbReference type="SAM" id="Coils"/>
    </source>
</evidence>
<dbReference type="InterPro" id="IPR036628">
    <property type="entry name" value="Clp_N_dom_sf"/>
</dbReference>
<reference evidence="9 10" key="1">
    <citation type="submission" date="2018-07" db="EMBL/GenBank/DDBJ databases">
        <title>Genomic Encyclopedia of Type Strains, Phase IV (KMG-IV): sequencing the most valuable type-strain genomes for metagenomic binning, comparative biology and taxonomic classification.</title>
        <authorList>
            <person name="Goeker M."/>
        </authorList>
    </citation>
    <scope>NUCLEOTIDE SEQUENCE [LARGE SCALE GENOMIC DNA]</scope>
    <source>
        <strain evidence="9 10">DSM 103736</strain>
    </source>
</reference>
<dbReference type="InterPro" id="IPR027417">
    <property type="entry name" value="P-loop_NTPase"/>
</dbReference>
<feature type="coiled-coil region" evidence="6">
    <location>
        <begin position="435"/>
        <end position="486"/>
    </location>
</feature>
<evidence type="ECO:0000256" key="7">
    <source>
        <dbReference type="SAM" id="MobiDB-lite"/>
    </source>
</evidence>
<dbReference type="PANTHER" id="PTHR11638">
    <property type="entry name" value="ATP-DEPENDENT CLP PROTEASE"/>
    <property type="match status" value="1"/>
</dbReference>
<dbReference type="Gene3D" id="3.40.50.300">
    <property type="entry name" value="P-loop containing nucleotide triphosphate hydrolases"/>
    <property type="match status" value="3"/>
</dbReference>
<dbReference type="Pfam" id="PF00004">
    <property type="entry name" value="AAA"/>
    <property type="match status" value="1"/>
</dbReference>
<dbReference type="OrthoDB" id="9803641at2"/>
<evidence type="ECO:0000259" key="8">
    <source>
        <dbReference type="PROSITE" id="PS51903"/>
    </source>
</evidence>
<dbReference type="CDD" id="cd00009">
    <property type="entry name" value="AAA"/>
    <property type="match status" value="1"/>
</dbReference>
<evidence type="ECO:0000256" key="2">
    <source>
        <dbReference type="ARBA" id="ARBA00022737"/>
    </source>
</evidence>
<evidence type="ECO:0000313" key="9">
    <source>
        <dbReference type="EMBL" id="RDK86808.1"/>
    </source>
</evidence>
<dbReference type="SUPFAM" id="SSF81923">
    <property type="entry name" value="Double Clp-N motif"/>
    <property type="match status" value="1"/>
</dbReference>
<dbReference type="GO" id="GO:0005524">
    <property type="term" value="F:ATP binding"/>
    <property type="evidence" value="ECO:0007669"/>
    <property type="project" value="UniProtKB-KW"/>
</dbReference>
<feature type="region of interest" description="Disordered" evidence="7">
    <location>
        <begin position="157"/>
        <end position="178"/>
    </location>
</feature>
<dbReference type="PRINTS" id="PR00300">
    <property type="entry name" value="CLPPROTEASEA"/>
</dbReference>
<keyword evidence="4" id="KW-0067">ATP-binding</keyword>
<accession>A0A370QEK9</accession>
<dbReference type="PROSITE" id="PS51903">
    <property type="entry name" value="CLP_R"/>
    <property type="match status" value="1"/>
</dbReference>
<dbReference type="InterPro" id="IPR003593">
    <property type="entry name" value="AAA+_ATPase"/>
</dbReference>
<dbReference type="InterPro" id="IPR001270">
    <property type="entry name" value="ClpA/B"/>
</dbReference>
<evidence type="ECO:0000256" key="4">
    <source>
        <dbReference type="ARBA" id="ARBA00022840"/>
    </source>
</evidence>
<dbReference type="SMART" id="SM00382">
    <property type="entry name" value="AAA"/>
    <property type="match status" value="2"/>
</dbReference>
<name>A0A370QEK9_9GAMM</name>
<sequence length="862" mass="95613">MYQRERLFNRLGPFAYKTFVEATRLCRSYRHEYVELEHWLKVLLDSQDGDLPALFTHYGINQKLIADRLDNFIRHMPNCNTAVQDLSDRLEAAVEAGLLISELTGTQRTIRTAHILIGLLQTPQHQRWLYRLCDEFKKFPVEQLAEQYEAFLRDSCEHEESREPADVPAAQGGGAPDNKTVQALDKWCSDLTRQAKNGEIDPVIGREAELRQMVDILLRRRQNNPILVGEAGVGKTAVVEALARRLASGDVPPLLQGARLLSLDLGRMQAGASLRGEFESRLKALIDGIQQSPTPVILFCDEAHTLVGAGGQAGTGDAVNLLKPLLARGALRMIAATTWSEYKQFIEPDSALTRRFQRVFIGEPDEATAVDMLRAIAPHFARHHNVTIRDAALSAAVRLSLRNLPARQLPDKAISLLDTACARVALSQHAQPQAIEQLAARLEILKTEHGYLQREIQLGAAVGERLADVEAQIPHLEQELAGLRDRNIREQALVRELIPVDDGAGVITENARWPELAALQQDKTLVYPWVDEQTIADVLSDWTGIPSGKMLQDDIECILNLEQHLGEHIFGQDNAIREIAQTMRIARAGIQSQERPLGIFLLAGSTGTGKTETANVLAEMLYGGAHNLITFNMSEFQEAHTLSTLKGAPPGYVGYGKGGKLTEAVRRKPYSIILLDEFDKAHPDIHDAFYQVFDKGWMEDSEGRIVSFRQCFIFLTCNQGADEIEQAFQGEEPVKPATLRPLVYDALLRSFAPALLARLNIIPYVPLNQDALAAIAGHGLARLGRRLLAETGAALVLDGDIPLWIASRVISHPNRGRAVDELLRQAVLPVIGNEVLRRKQAGQPLKEVRLITDATELSMEFA</sequence>
<dbReference type="CDD" id="cd19499">
    <property type="entry name" value="RecA-like_ClpB_Hsp104-like"/>
    <property type="match status" value="1"/>
</dbReference>
<dbReference type="InterPro" id="IPR050130">
    <property type="entry name" value="ClpA_ClpB"/>
</dbReference>
<dbReference type="Pfam" id="PF07724">
    <property type="entry name" value="AAA_2"/>
    <property type="match status" value="1"/>
</dbReference>
<dbReference type="Gene3D" id="1.10.1780.10">
    <property type="entry name" value="Clp, N-terminal domain"/>
    <property type="match status" value="1"/>
</dbReference>
<protein>
    <submittedName>
        <fullName evidence="9">Type VI secretion system protein VasG</fullName>
    </submittedName>
</protein>
<dbReference type="GO" id="GO:0034605">
    <property type="term" value="P:cellular response to heat"/>
    <property type="evidence" value="ECO:0007669"/>
    <property type="project" value="TreeGrafter"/>
</dbReference>
<proteinExistence type="inferred from homology"/>
<dbReference type="InterPro" id="IPR003959">
    <property type="entry name" value="ATPase_AAA_core"/>
</dbReference>